<evidence type="ECO:0000256" key="1">
    <source>
        <dbReference type="ARBA" id="ARBA00004651"/>
    </source>
</evidence>
<name>A0A1I7GJ51_9FIRM</name>
<dbReference type="PANTHER" id="PTHR30287:SF1">
    <property type="entry name" value="INNER MEMBRANE PROTEIN"/>
    <property type="match status" value="1"/>
</dbReference>
<evidence type="ECO:0000256" key="5">
    <source>
        <dbReference type="ARBA" id="ARBA00023136"/>
    </source>
</evidence>
<feature type="transmembrane region" description="Helical" evidence="6">
    <location>
        <begin position="707"/>
        <end position="727"/>
    </location>
</feature>
<evidence type="ECO:0000256" key="6">
    <source>
        <dbReference type="SAM" id="Phobius"/>
    </source>
</evidence>
<feature type="transmembrane region" description="Helical" evidence="6">
    <location>
        <begin position="12"/>
        <end position="34"/>
    </location>
</feature>
<keyword evidence="5 6" id="KW-0472">Membrane</keyword>
<dbReference type="GO" id="GO:0005886">
    <property type="term" value="C:plasma membrane"/>
    <property type="evidence" value="ECO:0007669"/>
    <property type="project" value="UniProtKB-SubCell"/>
</dbReference>
<reference evidence="8 9" key="1">
    <citation type="submission" date="2016-10" db="EMBL/GenBank/DDBJ databases">
        <authorList>
            <person name="de Groot N.N."/>
        </authorList>
    </citation>
    <scope>NUCLEOTIDE SEQUENCE [LARGE SCALE GENOMIC DNA]</scope>
    <source>
        <strain evidence="8 9">KHGC13</strain>
    </source>
</reference>
<evidence type="ECO:0000313" key="9">
    <source>
        <dbReference type="Proteomes" id="UP000198817"/>
    </source>
</evidence>
<evidence type="ECO:0000313" key="8">
    <source>
        <dbReference type="EMBL" id="SFU48487.1"/>
    </source>
</evidence>
<evidence type="ECO:0000256" key="2">
    <source>
        <dbReference type="ARBA" id="ARBA00022475"/>
    </source>
</evidence>
<protein>
    <submittedName>
        <fullName evidence="8">Putative ABC transport system permease protein</fullName>
    </submittedName>
</protein>
<organism evidence="8 9">
    <name type="scientific">Eubacterium pyruvativorans</name>
    <dbReference type="NCBI Taxonomy" id="155865"/>
    <lineage>
        <taxon>Bacteria</taxon>
        <taxon>Bacillati</taxon>
        <taxon>Bacillota</taxon>
        <taxon>Clostridia</taxon>
        <taxon>Eubacteriales</taxon>
        <taxon>Eubacteriaceae</taxon>
        <taxon>Eubacterium</taxon>
    </lineage>
</organism>
<feature type="domain" description="ABC3 transporter permease C-terminal" evidence="7">
    <location>
        <begin position="711"/>
        <end position="827"/>
    </location>
</feature>
<proteinExistence type="predicted"/>
<accession>A0A1I7GJ51</accession>
<feature type="transmembrane region" description="Helical" evidence="6">
    <location>
        <begin position="404"/>
        <end position="427"/>
    </location>
</feature>
<feature type="transmembrane region" description="Helical" evidence="6">
    <location>
        <begin position="800"/>
        <end position="820"/>
    </location>
</feature>
<feature type="transmembrane region" description="Helical" evidence="6">
    <location>
        <begin position="312"/>
        <end position="333"/>
    </location>
</feature>
<feature type="domain" description="ABC3 transporter permease C-terminal" evidence="7">
    <location>
        <begin position="316"/>
        <end position="428"/>
    </location>
</feature>
<keyword evidence="2" id="KW-1003">Cell membrane</keyword>
<keyword evidence="4 6" id="KW-1133">Transmembrane helix</keyword>
<dbReference type="RefSeq" id="WP_090470811.1">
    <property type="nucleotide sequence ID" value="NZ_FOWF01000009.1"/>
</dbReference>
<feature type="transmembrane region" description="Helical" evidence="6">
    <location>
        <begin position="482"/>
        <end position="502"/>
    </location>
</feature>
<comment type="subcellular location">
    <subcellularLocation>
        <location evidence="1">Cell membrane</location>
        <topology evidence="1">Multi-pass membrane protein</topology>
    </subcellularLocation>
</comment>
<dbReference type="EMBL" id="FPBT01000007">
    <property type="protein sequence ID" value="SFU48487.1"/>
    <property type="molecule type" value="Genomic_DNA"/>
</dbReference>
<feature type="transmembrane region" description="Helical" evidence="6">
    <location>
        <begin position="761"/>
        <end position="788"/>
    </location>
</feature>
<gene>
    <name evidence="8" type="ORF">SAMN05216508_10742</name>
</gene>
<evidence type="ECO:0000259" key="7">
    <source>
        <dbReference type="Pfam" id="PF02687"/>
    </source>
</evidence>
<evidence type="ECO:0000256" key="4">
    <source>
        <dbReference type="ARBA" id="ARBA00022989"/>
    </source>
</evidence>
<keyword evidence="3 6" id="KW-0812">Transmembrane</keyword>
<dbReference type="STRING" id="155865.SAMN05216515_10942"/>
<dbReference type="Pfam" id="PF02687">
    <property type="entry name" value="FtsX"/>
    <property type="match status" value="2"/>
</dbReference>
<keyword evidence="9" id="KW-1185">Reference proteome</keyword>
<dbReference type="PANTHER" id="PTHR30287">
    <property type="entry name" value="MEMBRANE COMPONENT OF PREDICTED ABC SUPERFAMILY METABOLITE UPTAKE TRANSPORTER"/>
    <property type="match status" value="1"/>
</dbReference>
<evidence type="ECO:0000256" key="3">
    <source>
        <dbReference type="ARBA" id="ARBA00022692"/>
    </source>
</evidence>
<dbReference type="OrthoDB" id="5137249at2"/>
<dbReference type="AlphaFoldDB" id="A0A1I7GJ51"/>
<dbReference type="Proteomes" id="UP000198817">
    <property type="component" value="Unassembled WGS sequence"/>
</dbReference>
<sequence>MIRKLTVRSIQTFLGRYIALLLIVALGTAFFAGLKVVKEAMGRACADYLRSRHFYDYRLYSSLGFTGEDVRALESQRQNGKPFVLRAEGGYTLDALAETGGRTDAWFFLSLPKYVSKPSLKAGRMPRKSGECLADDEAFTKADLGKRIRIGKENRRGIRRQFRARSFRIVGLSDSPLYLNDVRGASALGNGTLAGYVYIPAEDFRMPAYTEVSLTLREQETAYTAAGERVSRKYKGTVRKNLERLAEDRYRKMVKEAGRAAAVRAGVPELPRKQQAEFAEKAGIRKPVTRLLTRSENNGYVSFRSDTSIIDGIAGVFPVFFLLIAMLVSATTITRMVEEERTQIGTMKALGYGRRSIMAKYLLYAGSAAFLGWCAGFLPGTYFFPKIFWQAYSVLYDFAPIPYVFPPELAALTFLVSEACILLTAWVSCARELGEVPASLMRPKAPKAGKRVLLEWAAPLWRRLTFLQKVSVRNMFRYRSRLLMMILGIACCSALLLLGFGVRDSMIHLDSWQFDRVQRYDLMVSADPGDLNRVKKEIRKKGSSSLLPVRSEVAEFRTQKGSMQNVQVFSVRSGDAGELKKYWKLSRDGRTVLLPEDGSMLAGARLAEKLEIRPGETVACETQSGRKRTLRGGKTFDNYVGNYVFVTPRTADRLFGKGKPNGVFVRSEGGDPEKLAQQITKIPGVLSVSAAAPVRRSVYQGVSCLNYLIWLIVAFSAGLAFIVIYNLTNINLAERKREIATVRVLGFTPRETASYVLRENVLMAVIGGGLGLVPGRWLKAFVMGRILIDNMTFPDVIRPVSYLLAWGITVLFAVLVSRVMRRHIGTIPMAESLKAAE</sequence>
<dbReference type="InterPro" id="IPR003838">
    <property type="entry name" value="ABC3_permease_C"/>
</dbReference>
<feature type="transmembrane region" description="Helical" evidence="6">
    <location>
        <begin position="361"/>
        <end position="384"/>
    </location>
</feature>
<dbReference type="InterPro" id="IPR038766">
    <property type="entry name" value="Membrane_comp_ABC_pdt"/>
</dbReference>